<evidence type="ECO:0000313" key="2">
    <source>
        <dbReference type="Proteomes" id="UP000236333"/>
    </source>
</evidence>
<gene>
    <name evidence="1" type="ORF">TSOC_003236</name>
</gene>
<dbReference type="SUPFAM" id="SSF69318">
    <property type="entry name" value="Integrin alpha N-terminal domain"/>
    <property type="match status" value="1"/>
</dbReference>
<comment type="caution">
    <text evidence="1">The sequence shown here is derived from an EMBL/GenBank/DDBJ whole genome shotgun (WGS) entry which is preliminary data.</text>
</comment>
<sequence>MLVWPTALALGRELTQAGDWCTQANAIRQYADCDGDSILDWVCVESYTTARGAIRSSAGCYSDDGHAGWPTAPDSYCPSSPLFLGWCTQENAILQSTECDGDGILDWICTESSTTARGVVRSSNGCSSDEWTGATGWPTAPNSYCPSSSLFLTCPRPNYWCDPTEANNNGNWTLRQADCDGDGIVDLVCTDMDGRRGVIRSASGCQIDDAITGWPSIRTHQLLPLYASSLVTP</sequence>
<protein>
    <submittedName>
        <fullName evidence="1">Uncharacterized protein</fullName>
    </submittedName>
</protein>
<dbReference type="Proteomes" id="UP000236333">
    <property type="component" value="Unassembled WGS sequence"/>
</dbReference>
<dbReference type="InterPro" id="IPR028994">
    <property type="entry name" value="Integrin_alpha_N"/>
</dbReference>
<evidence type="ECO:0000313" key="1">
    <source>
        <dbReference type="EMBL" id="PNH10055.1"/>
    </source>
</evidence>
<proteinExistence type="predicted"/>
<name>A0A2J8AC08_9CHLO</name>
<keyword evidence="2" id="KW-1185">Reference proteome</keyword>
<accession>A0A2J8AC08</accession>
<dbReference type="EMBL" id="PGGS01000068">
    <property type="protein sequence ID" value="PNH10055.1"/>
    <property type="molecule type" value="Genomic_DNA"/>
</dbReference>
<dbReference type="OrthoDB" id="529994at2759"/>
<reference evidence="1 2" key="1">
    <citation type="journal article" date="2017" name="Mol. Biol. Evol.">
        <title>The 4-celled Tetrabaena socialis nuclear genome reveals the essential components for genetic control of cell number at the origin of multicellularity in the volvocine lineage.</title>
        <authorList>
            <person name="Featherston J."/>
            <person name="Arakaki Y."/>
            <person name="Hanschen E.R."/>
            <person name="Ferris P.J."/>
            <person name="Michod R.E."/>
            <person name="Olson B.J.S.C."/>
            <person name="Nozaki H."/>
            <person name="Durand P.M."/>
        </authorList>
    </citation>
    <scope>NUCLEOTIDE SEQUENCE [LARGE SCALE GENOMIC DNA]</scope>
    <source>
        <strain evidence="1 2">NIES-571</strain>
    </source>
</reference>
<dbReference type="AlphaFoldDB" id="A0A2J8AC08"/>
<organism evidence="1 2">
    <name type="scientific">Tetrabaena socialis</name>
    <dbReference type="NCBI Taxonomy" id="47790"/>
    <lineage>
        <taxon>Eukaryota</taxon>
        <taxon>Viridiplantae</taxon>
        <taxon>Chlorophyta</taxon>
        <taxon>core chlorophytes</taxon>
        <taxon>Chlorophyceae</taxon>
        <taxon>CS clade</taxon>
        <taxon>Chlamydomonadales</taxon>
        <taxon>Tetrabaenaceae</taxon>
        <taxon>Tetrabaena</taxon>
    </lineage>
</organism>